<protein>
    <recommendedName>
        <fullName evidence="5">TIR domain-containing protein</fullName>
    </recommendedName>
</protein>
<feature type="region of interest" description="Disordered" evidence="4">
    <location>
        <begin position="1086"/>
        <end position="1124"/>
    </location>
</feature>
<dbReference type="Pfam" id="PF01582">
    <property type="entry name" value="TIR"/>
    <property type="match status" value="1"/>
</dbReference>
<dbReference type="InterPro" id="IPR058546">
    <property type="entry name" value="RPS4B/Roq1-like_LRR"/>
</dbReference>
<evidence type="ECO:0000313" key="6">
    <source>
        <dbReference type="EMBL" id="KAG6675373.1"/>
    </source>
</evidence>
<reference evidence="6" key="1">
    <citation type="submission" date="2021-01" db="EMBL/GenBank/DDBJ databases">
        <authorList>
            <person name="Lovell J.T."/>
            <person name="Bentley N."/>
            <person name="Bhattarai G."/>
            <person name="Jenkins J.W."/>
            <person name="Sreedasyam A."/>
            <person name="Alarcon Y."/>
            <person name="Bock C."/>
            <person name="Boston L."/>
            <person name="Carlson J."/>
            <person name="Cervantes K."/>
            <person name="Clermont K."/>
            <person name="Krom N."/>
            <person name="Kubenka K."/>
            <person name="Mamidi S."/>
            <person name="Mattison C."/>
            <person name="Monteros M."/>
            <person name="Pisani C."/>
            <person name="Plott C."/>
            <person name="Rajasekar S."/>
            <person name="Rhein H.S."/>
            <person name="Rohla C."/>
            <person name="Song M."/>
            <person name="Hilaire R.S."/>
            <person name="Shu S."/>
            <person name="Wells L."/>
            <person name="Wang X."/>
            <person name="Webber J."/>
            <person name="Heerema R.J."/>
            <person name="Klein P."/>
            <person name="Conner P."/>
            <person name="Grauke L."/>
            <person name="Grimwood J."/>
            <person name="Schmutz J."/>
            <person name="Randall J.J."/>
        </authorList>
    </citation>
    <scope>NUCLEOTIDE SEQUENCE</scope>
    <source>
        <tissue evidence="6">Leaf</tissue>
    </source>
</reference>
<dbReference type="EMBL" id="CM031839">
    <property type="protein sequence ID" value="KAG6675374.1"/>
    <property type="molecule type" value="Genomic_DNA"/>
</dbReference>
<keyword evidence="3" id="KW-0520">NAD</keyword>
<dbReference type="Pfam" id="PF23286">
    <property type="entry name" value="LRR_13"/>
    <property type="match status" value="1"/>
</dbReference>
<feature type="compositionally biased region" description="Basic and acidic residues" evidence="4">
    <location>
        <begin position="1086"/>
        <end position="1095"/>
    </location>
</feature>
<dbReference type="GO" id="GO:0043531">
    <property type="term" value="F:ADP binding"/>
    <property type="evidence" value="ECO:0007669"/>
    <property type="project" value="InterPro"/>
</dbReference>
<keyword evidence="1" id="KW-0677">Repeat</keyword>
<organism evidence="6 7">
    <name type="scientific">Carya illinoinensis</name>
    <name type="common">Pecan</name>
    <dbReference type="NCBI Taxonomy" id="32201"/>
    <lineage>
        <taxon>Eukaryota</taxon>
        <taxon>Viridiplantae</taxon>
        <taxon>Streptophyta</taxon>
        <taxon>Embryophyta</taxon>
        <taxon>Tracheophyta</taxon>
        <taxon>Spermatophyta</taxon>
        <taxon>Magnoliopsida</taxon>
        <taxon>eudicotyledons</taxon>
        <taxon>Gunneridae</taxon>
        <taxon>Pentapetalae</taxon>
        <taxon>rosids</taxon>
        <taxon>fabids</taxon>
        <taxon>Fagales</taxon>
        <taxon>Juglandaceae</taxon>
        <taxon>Carya</taxon>
    </lineage>
</organism>
<dbReference type="SMART" id="SM00255">
    <property type="entry name" value="TIR"/>
    <property type="match status" value="1"/>
</dbReference>
<dbReference type="GO" id="GO:0006952">
    <property type="term" value="P:defense response"/>
    <property type="evidence" value="ECO:0007669"/>
    <property type="project" value="InterPro"/>
</dbReference>
<dbReference type="Pfam" id="PF00931">
    <property type="entry name" value="NB-ARC"/>
    <property type="match status" value="1"/>
</dbReference>
<evidence type="ECO:0000256" key="2">
    <source>
        <dbReference type="ARBA" id="ARBA00022821"/>
    </source>
</evidence>
<evidence type="ECO:0000259" key="5">
    <source>
        <dbReference type="PROSITE" id="PS50104"/>
    </source>
</evidence>
<dbReference type="EMBL" id="CM031839">
    <property type="protein sequence ID" value="KAG6675373.1"/>
    <property type="molecule type" value="Genomic_DNA"/>
</dbReference>
<accession>A0A922D879</accession>
<feature type="domain" description="TIR" evidence="5">
    <location>
        <begin position="20"/>
        <end position="185"/>
    </location>
</feature>
<evidence type="ECO:0000256" key="1">
    <source>
        <dbReference type="ARBA" id="ARBA00022737"/>
    </source>
</evidence>
<name>A0A922D879_CARIL</name>
<dbReference type="PANTHER" id="PTHR11017">
    <property type="entry name" value="LEUCINE-RICH REPEAT-CONTAINING PROTEIN"/>
    <property type="match status" value="1"/>
</dbReference>
<dbReference type="InterPro" id="IPR044974">
    <property type="entry name" value="Disease_R_plants"/>
</dbReference>
<dbReference type="InterPro" id="IPR000157">
    <property type="entry name" value="TIR_dom"/>
</dbReference>
<evidence type="ECO:0000256" key="3">
    <source>
        <dbReference type="ARBA" id="ARBA00023027"/>
    </source>
</evidence>
<keyword evidence="2" id="KW-0611">Plant defense</keyword>
<dbReference type="PROSITE" id="PS50104">
    <property type="entry name" value="TIR"/>
    <property type="match status" value="1"/>
</dbReference>
<evidence type="ECO:0000256" key="4">
    <source>
        <dbReference type="SAM" id="MobiDB-lite"/>
    </source>
</evidence>
<dbReference type="InterPro" id="IPR002182">
    <property type="entry name" value="NB-ARC"/>
</dbReference>
<dbReference type="Pfam" id="PF23282">
    <property type="entry name" value="WHD_ROQ1"/>
    <property type="match status" value="1"/>
</dbReference>
<dbReference type="AlphaFoldDB" id="A0A922D879"/>
<dbReference type="PANTHER" id="PTHR11017:SF570">
    <property type="entry name" value="DISEASE RESISTANCE PROTEIN (TIR-NBS CLASS)-RELATED"/>
    <property type="match status" value="1"/>
</dbReference>
<dbReference type="GO" id="GO:0007165">
    <property type="term" value="P:signal transduction"/>
    <property type="evidence" value="ECO:0007669"/>
    <property type="project" value="InterPro"/>
</dbReference>
<feature type="compositionally biased region" description="Acidic residues" evidence="4">
    <location>
        <begin position="1096"/>
        <end position="1110"/>
    </location>
</feature>
<sequence length="1124" mass="128677">MTFSMALQGASSTFSFNSRWAYDVFLSFRGEDVRHNFLSHLYDALRRKGINTYIDNNLERGERISSALLKAIEGSRISIIILSKNYASSTWCLDELMKILECKETKQQMILPVFYKVDPSIVRKQKESYGEALSNYEHNLNDEMRVERWKAVLKEVSHLSGFHLEKDGNESELIHEIIHLVDSRIRNHTYLEVANYPTGMESRVQHIYSLLSIEKNDIVHMVGIFGVGGIGKTTIAKAVYNMISSKFEGSCFLKNIRETSKRERGMVQLQEKLLSDILGASRGCNIDLVDRGTNVIKDRLRSKRILLILDDVDEWGQLKVLARECDWFGLGSRIIITTRDQNLLTNHDVEARYELERFNHDEAFKLFSLCAFKRERPLENYVELTERIIGYAGGLPLALEVLGSDLHGRSLQEWESALDEYKRIPHEKIQKILRMSFDGLRESEKNIFLDIACFFKGFRKDYVIKILDSCGFCPNIGVKKLKDKCLITIDDYNHFGMHDLLQDMGREIVREESPREPGERSRLWFHEDIRHVLEENTGTNQIEGIQIDLPKQDLICLSSDAFMKMKNLRYFINCNARFSEGPNYLSNELRVLHWNEYPSQSLPYNFRGNKLIDFRMRDSLIKELGMGFQNFQNLTKMELTGSKILTKVPDLSRTPNLKILCLSYCTNLVEVDASVGSLPMLVDLSFHGCCNLTNLPTSLELTSLQILDLAFTNIIELPPSFGNLSRLENLVLIGCKNLLHLPSGILRLQHLQHLGLGLTSSPDMSSEESSNSNIINFDCSSIDLPELRFLGLQHRHGLSNSDFLMRVMRRDGFSTLAVLRLSGSDIISLPENINKLVELTFLDLKNCKQLQQIPALPPNIMGVYAGGCMSLESFPDVSKKFQSTASHLRHLGWIDLSGCHKMNVDIGNFVENTILCEGYPKYLLGLIIFPGNKIPDWFSHTKQNSKNWTPDPLNDLKEFSERTSLDLIPSHCEINLNGLQNGKEIRVILLCAIFEPIPAIYHKDGVEVLDTVLKFQISSNGVELDCRDRDFAFVDLDGDHVWLEYIFLEYLKLENDNLQFTFSSYGRPVFFKSCGVHLVYKNEEKGKDHPGVLHEELDDDEPDENEDSLDLMDGTRLSKRPRRA</sequence>
<evidence type="ECO:0000313" key="7">
    <source>
        <dbReference type="Proteomes" id="UP000811246"/>
    </source>
</evidence>
<dbReference type="FunFam" id="3.40.50.10140:FF:000007">
    <property type="entry name" value="Disease resistance protein (TIR-NBS-LRR class)"/>
    <property type="match status" value="1"/>
</dbReference>
<dbReference type="Proteomes" id="UP000811246">
    <property type="component" value="Chromosome 15"/>
</dbReference>
<proteinExistence type="predicted"/>
<comment type="caution">
    <text evidence="6">The sequence shown here is derived from an EMBL/GenBank/DDBJ whole genome shotgun (WGS) entry which is preliminary data.</text>
</comment>
<dbReference type="InterPro" id="IPR058192">
    <property type="entry name" value="WHD_ROQ1-like"/>
</dbReference>
<gene>
    <name evidence="6" type="ORF">I3842_15G097800</name>
</gene>